<protein>
    <submittedName>
        <fullName evidence="11">Nucleotidyltransferase</fullName>
    </submittedName>
</protein>
<evidence type="ECO:0000256" key="4">
    <source>
        <dbReference type="ARBA" id="ARBA00022695"/>
    </source>
</evidence>
<evidence type="ECO:0000256" key="1">
    <source>
        <dbReference type="ARBA" id="ARBA00001946"/>
    </source>
</evidence>
<dbReference type="GO" id="GO:0046872">
    <property type="term" value="F:metal ion binding"/>
    <property type="evidence" value="ECO:0007669"/>
    <property type="project" value="UniProtKB-KW"/>
</dbReference>
<evidence type="ECO:0000256" key="2">
    <source>
        <dbReference type="ARBA" id="ARBA00022649"/>
    </source>
</evidence>
<dbReference type="GO" id="GO:0016779">
    <property type="term" value="F:nucleotidyltransferase activity"/>
    <property type="evidence" value="ECO:0007669"/>
    <property type="project" value="UniProtKB-KW"/>
</dbReference>
<evidence type="ECO:0000256" key="8">
    <source>
        <dbReference type="ARBA" id="ARBA00022842"/>
    </source>
</evidence>
<dbReference type="RefSeq" id="WP_058892542.1">
    <property type="nucleotide sequence ID" value="NZ_LQBL01000032.1"/>
</dbReference>
<keyword evidence="7" id="KW-0067">ATP-binding</keyword>
<dbReference type="Gene3D" id="3.30.460.10">
    <property type="entry name" value="Beta Polymerase, domain 2"/>
    <property type="match status" value="1"/>
</dbReference>
<evidence type="ECO:0000256" key="6">
    <source>
        <dbReference type="ARBA" id="ARBA00022741"/>
    </source>
</evidence>
<evidence type="ECO:0000313" key="11">
    <source>
        <dbReference type="EMBL" id="KUG51645.1"/>
    </source>
</evidence>
<keyword evidence="12" id="KW-1185">Reference proteome</keyword>
<dbReference type="InterPro" id="IPR043519">
    <property type="entry name" value="NT_sf"/>
</dbReference>
<dbReference type="SUPFAM" id="SSF81301">
    <property type="entry name" value="Nucleotidyltransferase"/>
    <property type="match status" value="1"/>
</dbReference>
<dbReference type="InterPro" id="IPR002934">
    <property type="entry name" value="Polymerase_NTP_transf_dom"/>
</dbReference>
<organism evidence="11 12">
    <name type="scientific">Serinicoccus chungangensis</name>
    <dbReference type="NCBI Taxonomy" id="767452"/>
    <lineage>
        <taxon>Bacteria</taxon>
        <taxon>Bacillati</taxon>
        <taxon>Actinomycetota</taxon>
        <taxon>Actinomycetes</taxon>
        <taxon>Micrococcales</taxon>
        <taxon>Ornithinimicrobiaceae</taxon>
        <taxon>Serinicoccus</taxon>
    </lineage>
</organism>
<dbReference type="Pfam" id="PF01909">
    <property type="entry name" value="NTP_transf_2"/>
    <property type="match status" value="1"/>
</dbReference>
<keyword evidence="8" id="KW-0460">Magnesium</keyword>
<comment type="cofactor">
    <cofactor evidence="1">
        <name>Mg(2+)</name>
        <dbReference type="ChEBI" id="CHEBI:18420"/>
    </cofactor>
</comment>
<evidence type="ECO:0000256" key="9">
    <source>
        <dbReference type="ARBA" id="ARBA00038276"/>
    </source>
</evidence>
<accession>A0A0W8I1P5</accession>
<comment type="caution">
    <text evidence="11">The sequence shown here is derived from an EMBL/GenBank/DDBJ whole genome shotgun (WGS) entry which is preliminary data.</text>
</comment>
<dbReference type="InterPro" id="IPR052038">
    <property type="entry name" value="Type-VII_TA_antitoxin"/>
</dbReference>
<evidence type="ECO:0000256" key="7">
    <source>
        <dbReference type="ARBA" id="ARBA00022840"/>
    </source>
</evidence>
<evidence type="ECO:0000313" key="12">
    <source>
        <dbReference type="Proteomes" id="UP000054837"/>
    </source>
</evidence>
<dbReference type="STRING" id="767452.AVL62_10110"/>
<name>A0A0W8I1P5_9MICO</name>
<keyword evidence="3 11" id="KW-0808">Transferase</keyword>
<dbReference type="OrthoDB" id="9803128at2"/>
<gene>
    <name evidence="11" type="ORF">AVL62_10110</name>
</gene>
<dbReference type="PANTHER" id="PTHR33571">
    <property type="entry name" value="SSL8005 PROTEIN"/>
    <property type="match status" value="1"/>
</dbReference>
<keyword evidence="4" id="KW-0548">Nucleotidyltransferase</keyword>
<dbReference type="PANTHER" id="PTHR33571:SF12">
    <property type="entry name" value="BSL3053 PROTEIN"/>
    <property type="match status" value="1"/>
</dbReference>
<dbReference type="AlphaFoldDB" id="A0A0W8I1P5"/>
<keyword evidence="6" id="KW-0547">Nucleotide-binding</keyword>
<dbReference type="GO" id="GO:0005524">
    <property type="term" value="F:ATP binding"/>
    <property type="evidence" value="ECO:0007669"/>
    <property type="project" value="UniProtKB-KW"/>
</dbReference>
<dbReference type="EMBL" id="LQBL01000032">
    <property type="protein sequence ID" value="KUG51645.1"/>
    <property type="molecule type" value="Genomic_DNA"/>
</dbReference>
<reference evidence="11 12" key="1">
    <citation type="submission" date="2015-12" db="EMBL/GenBank/DDBJ databases">
        <title>Serinicoccus chungangenesis strain CD08_5 genome sequencing and assembly.</title>
        <authorList>
            <person name="Chander A.M."/>
            <person name="Kaur G."/>
            <person name="Nair G.R."/>
            <person name="Dhawan D.K."/>
            <person name="Kochhar R.K."/>
            <person name="Mayilraj S."/>
            <person name="Bhadada S.K."/>
        </authorList>
    </citation>
    <scope>NUCLEOTIDE SEQUENCE [LARGE SCALE GENOMIC DNA]</scope>
    <source>
        <strain evidence="11 12">CD08_5</strain>
    </source>
</reference>
<keyword evidence="2" id="KW-1277">Toxin-antitoxin system</keyword>
<sequence>MSTVTSESTALRAVVVAHRDALEQILKRYGATNPRLFGSVARGDATADSDVDLLVDLLPDLGNPLLRVAGMGEELSDVLGRRVDVVTPTLLRAEVSSTALSDAVPV</sequence>
<dbReference type="Proteomes" id="UP000054837">
    <property type="component" value="Unassembled WGS sequence"/>
</dbReference>
<evidence type="ECO:0000256" key="5">
    <source>
        <dbReference type="ARBA" id="ARBA00022723"/>
    </source>
</evidence>
<proteinExistence type="inferred from homology"/>
<keyword evidence="5" id="KW-0479">Metal-binding</keyword>
<evidence type="ECO:0000259" key="10">
    <source>
        <dbReference type="Pfam" id="PF01909"/>
    </source>
</evidence>
<comment type="similarity">
    <text evidence="9">Belongs to the MntA antitoxin family.</text>
</comment>
<evidence type="ECO:0000256" key="3">
    <source>
        <dbReference type="ARBA" id="ARBA00022679"/>
    </source>
</evidence>
<feature type="domain" description="Polymerase nucleotidyl transferase" evidence="10">
    <location>
        <begin position="25"/>
        <end position="103"/>
    </location>
</feature>